<accession>A0ACB9GZ35</accession>
<dbReference type="Proteomes" id="UP001055811">
    <property type="component" value="Linkage Group LG01"/>
</dbReference>
<name>A0ACB9GZ35_CICIN</name>
<sequence>MVEDVASDEDGSDDEDSSDKGDEGCERVFDTINGGGIIDGDEGEASLAGTHDEGDDYGIPHPTVQGKPRLKVLQTIHDCKKHVVSSYDGNDCMVADGVSSSDGNDCEENATGIQGLEAVDGGLEFRVNGEEKVIFKGDNIIDEQSSPTFGNGSHAHLHGHKGMQISYSNNHIPFDSTIKERELKNTPLVPPHANKAMPGFNLSIDIPFISTFKENGSKMWNVVPPKCSKRAQQNDEEILLKKQLNKVGDNTSNIEIDQMLEHGVVTYTMGDNTSNKLNKKDSSYVFENSIKSNVVTSPSLIIREPPICPSLLGPLGPSS</sequence>
<evidence type="ECO:0000313" key="2">
    <source>
        <dbReference type="Proteomes" id="UP001055811"/>
    </source>
</evidence>
<gene>
    <name evidence="1" type="ORF">L2E82_01477</name>
</gene>
<evidence type="ECO:0000313" key="1">
    <source>
        <dbReference type="EMBL" id="KAI3788704.1"/>
    </source>
</evidence>
<proteinExistence type="predicted"/>
<reference evidence="1 2" key="2">
    <citation type="journal article" date="2022" name="Mol. Ecol. Resour.">
        <title>The genomes of chicory, endive, great burdock and yacon provide insights into Asteraceae paleo-polyploidization history and plant inulin production.</title>
        <authorList>
            <person name="Fan W."/>
            <person name="Wang S."/>
            <person name="Wang H."/>
            <person name="Wang A."/>
            <person name="Jiang F."/>
            <person name="Liu H."/>
            <person name="Zhao H."/>
            <person name="Xu D."/>
            <person name="Zhang Y."/>
        </authorList>
    </citation>
    <scope>NUCLEOTIDE SEQUENCE [LARGE SCALE GENOMIC DNA]</scope>
    <source>
        <strain evidence="2">cv. Punajuju</strain>
        <tissue evidence="1">Leaves</tissue>
    </source>
</reference>
<dbReference type="EMBL" id="CM042009">
    <property type="protein sequence ID" value="KAI3788704.1"/>
    <property type="molecule type" value="Genomic_DNA"/>
</dbReference>
<organism evidence="1 2">
    <name type="scientific">Cichorium intybus</name>
    <name type="common">Chicory</name>
    <dbReference type="NCBI Taxonomy" id="13427"/>
    <lineage>
        <taxon>Eukaryota</taxon>
        <taxon>Viridiplantae</taxon>
        <taxon>Streptophyta</taxon>
        <taxon>Embryophyta</taxon>
        <taxon>Tracheophyta</taxon>
        <taxon>Spermatophyta</taxon>
        <taxon>Magnoliopsida</taxon>
        <taxon>eudicotyledons</taxon>
        <taxon>Gunneridae</taxon>
        <taxon>Pentapetalae</taxon>
        <taxon>asterids</taxon>
        <taxon>campanulids</taxon>
        <taxon>Asterales</taxon>
        <taxon>Asteraceae</taxon>
        <taxon>Cichorioideae</taxon>
        <taxon>Cichorieae</taxon>
        <taxon>Cichoriinae</taxon>
        <taxon>Cichorium</taxon>
    </lineage>
</organism>
<keyword evidence="2" id="KW-1185">Reference proteome</keyword>
<comment type="caution">
    <text evidence="1">The sequence shown here is derived from an EMBL/GenBank/DDBJ whole genome shotgun (WGS) entry which is preliminary data.</text>
</comment>
<protein>
    <submittedName>
        <fullName evidence="1">Uncharacterized protein</fullName>
    </submittedName>
</protein>
<reference evidence="2" key="1">
    <citation type="journal article" date="2022" name="Mol. Ecol. Resour.">
        <title>The genomes of chicory, endive, great burdock and yacon provide insights into Asteraceae palaeo-polyploidization history and plant inulin production.</title>
        <authorList>
            <person name="Fan W."/>
            <person name="Wang S."/>
            <person name="Wang H."/>
            <person name="Wang A."/>
            <person name="Jiang F."/>
            <person name="Liu H."/>
            <person name="Zhao H."/>
            <person name="Xu D."/>
            <person name="Zhang Y."/>
        </authorList>
    </citation>
    <scope>NUCLEOTIDE SEQUENCE [LARGE SCALE GENOMIC DNA]</scope>
    <source>
        <strain evidence="2">cv. Punajuju</strain>
    </source>
</reference>